<feature type="transmembrane region" description="Helical" evidence="1">
    <location>
        <begin position="36"/>
        <end position="55"/>
    </location>
</feature>
<feature type="transmembrane region" description="Helical" evidence="1">
    <location>
        <begin position="106"/>
        <end position="126"/>
    </location>
</feature>
<dbReference type="InterPro" id="IPR049352">
    <property type="entry name" value="Rost"/>
</dbReference>
<evidence type="ECO:0000313" key="3">
    <source>
        <dbReference type="Proteomes" id="UP000762676"/>
    </source>
</evidence>
<evidence type="ECO:0000256" key="1">
    <source>
        <dbReference type="SAM" id="Phobius"/>
    </source>
</evidence>
<keyword evidence="1" id="KW-0472">Membrane</keyword>
<feature type="transmembrane region" description="Helical" evidence="1">
    <location>
        <begin position="297"/>
        <end position="324"/>
    </location>
</feature>
<comment type="caution">
    <text evidence="2">The sequence shown here is derived from an EMBL/GenBank/DDBJ whole genome shotgun (WGS) entry which is preliminary data.</text>
</comment>
<feature type="transmembrane region" description="Helical" evidence="1">
    <location>
        <begin position="256"/>
        <end position="277"/>
    </location>
</feature>
<gene>
    <name evidence="2" type="ORF">ElyMa_005955100</name>
</gene>
<feature type="transmembrane region" description="Helical" evidence="1">
    <location>
        <begin position="229"/>
        <end position="249"/>
    </location>
</feature>
<evidence type="ECO:0000313" key="2">
    <source>
        <dbReference type="EMBL" id="GFR82572.1"/>
    </source>
</evidence>
<organism evidence="2 3">
    <name type="scientific">Elysia marginata</name>
    <dbReference type="NCBI Taxonomy" id="1093978"/>
    <lineage>
        <taxon>Eukaryota</taxon>
        <taxon>Metazoa</taxon>
        <taxon>Spiralia</taxon>
        <taxon>Lophotrochozoa</taxon>
        <taxon>Mollusca</taxon>
        <taxon>Gastropoda</taxon>
        <taxon>Heterobranchia</taxon>
        <taxon>Euthyneura</taxon>
        <taxon>Panpulmonata</taxon>
        <taxon>Sacoglossa</taxon>
        <taxon>Placobranchoidea</taxon>
        <taxon>Plakobranchidae</taxon>
        <taxon>Elysia</taxon>
    </lineage>
</organism>
<protein>
    <submittedName>
        <fullName evidence="2">Protein rolling stone-like</fullName>
    </submittedName>
</protein>
<keyword evidence="1" id="KW-1133">Transmembrane helix</keyword>
<reference evidence="2 3" key="1">
    <citation type="journal article" date="2021" name="Elife">
        <title>Chloroplast acquisition without the gene transfer in kleptoplastic sea slugs, Plakobranchus ocellatus.</title>
        <authorList>
            <person name="Maeda T."/>
            <person name="Takahashi S."/>
            <person name="Yoshida T."/>
            <person name="Shimamura S."/>
            <person name="Takaki Y."/>
            <person name="Nagai Y."/>
            <person name="Toyoda A."/>
            <person name="Suzuki Y."/>
            <person name="Arimoto A."/>
            <person name="Ishii H."/>
            <person name="Satoh N."/>
            <person name="Nishiyama T."/>
            <person name="Hasebe M."/>
            <person name="Maruyama T."/>
            <person name="Minagawa J."/>
            <person name="Obokata J."/>
            <person name="Shigenobu S."/>
        </authorList>
    </citation>
    <scope>NUCLEOTIDE SEQUENCE [LARGE SCALE GENOMIC DNA]</scope>
</reference>
<keyword evidence="3" id="KW-1185">Reference proteome</keyword>
<sequence length="364" mass="42354">MMGGQVCKEEFRLRNFFYHFEDETAFYRCQWKWPRCVYTSLRLLLAAYTLFGFIFELMDYYAKARIRDKPITFNMTTLPPDADVSDPDPDFDDWDSRRPWCVYFTMWTYMVLMTHMILAALLTVMFNGGDDTNDTELHSVTERAGVEDSYLDFPRREEYEPLIRADEILPTPRPKLTTRSSSLISSEYRQTPLAWYFKLSWFLSNVISACAPIVTTIFFTALYEGGPVGIYDTNIHILNTVFVVLDHLISARPVRVLHWPAPVFLGLCYGLFSYIFWRFDHVNHVVYENVLDWNYPAQAAVNMLILTFVGIAGVCGVFSFSVYLSLYNTVLYGGGLKKEGNDRGGESLRSRVEMMLEWERINEK</sequence>
<dbReference type="EMBL" id="BMAT01011947">
    <property type="protein sequence ID" value="GFR82572.1"/>
    <property type="molecule type" value="Genomic_DNA"/>
</dbReference>
<dbReference type="Pfam" id="PF21534">
    <property type="entry name" value="Rost"/>
    <property type="match status" value="1"/>
</dbReference>
<proteinExistence type="predicted"/>
<keyword evidence="1" id="KW-0812">Transmembrane</keyword>
<dbReference type="PANTHER" id="PTHR12242:SF45">
    <property type="entry name" value="MARVEL DOMAIN-CONTAINING PROTEIN"/>
    <property type="match status" value="1"/>
</dbReference>
<name>A0AAV4GAC0_9GAST</name>
<dbReference type="AlphaFoldDB" id="A0AAV4GAC0"/>
<dbReference type="GO" id="GO:0016020">
    <property type="term" value="C:membrane"/>
    <property type="evidence" value="ECO:0007669"/>
    <property type="project" value="TreeGrafter"/>
</dbReference>
<accession>A0AAV4GAC0</accession>
<dbReference type="Proteomes" id="UP000762676">
    <property type="component" value="Unassembled WGS sequence"/>
</dbReference>
<feature type="transmembrane region" description="Helical" evidence="1">
    <location>
        <begin position="199"/>
        <end position="223"/>
    </location>
</feature>
<dbReference type="PANTHER" id="PTHR12242">
    <property type="entry name" value="OS02G0130600 PROTEIN-RELATED"/>
    <property type="match status" value="1"/>
</dbReference>